<evidence type="ECO:0000256" key="5">
    <source>
        <dbReference type="SAM" id="Phobius"/>
    </source>
</evidence>
<keyword evidence="5" id="KW-0812">Transmembrane</keyword>
<comment type="similarity">
    <text evidence="2">Belongs to the RmuC family.</text>
</comment>
<dbReference type="EMBL" id="BNJG01000003">
    <property type="protein sequence ID" value="GHO59213.1"/>
    <property type="molecule type" value="Genomic_DNA"/>
</dbReference>
<dbReference type="InterPro" id="IPR003798">
    <property type="entry name" value="DNA_recombination_RmuC"/>
</dbReference>
<evidence type="ECO:0000256" key="2">
    <source>
        <dbReference type="ARBA" id="ARBA00009840"/>
    </source>
</evidence>
<evidence type="ECO:0000256" key="3">
    <source>
        <dbReference type="ARBA" id="ARBA00023054"/>
    </source>
</evidence>
<evidence type="ECO:0000256" key="4">
    <source>
        <dbReference type="ARBA" id="ARBA00023172"/>
    </source>
</evidence>
<reference evidence="6 7" key="1">
    <citation type="journal article" date="2021" name="Int. J. Syst. Evol. Microbiol.">
        <title>Reticulibacter mediterranei gen. nov., sp. nov., within the new family Reticulibacteraceae fam. nov., and Ktedonospora formicarum gen. nov., sp. nov., Ktedonobacter robiniae sp. nov., Dictyobacter formicarum sp. nov. and Dictyobacter arantiisoli sp. nov., belonging to the class Ktedonobacteria.</title>
        <authorList>
            <person name="Yabe S."/>
            <person name="Zheng Y."/>
            <person name="Wang C.M."/>
            <person name="Sakai Y."/>
            <person name="Abe K."/>
            <person name="Yokota A."/>
            <person name="Donadio S."/>
            <person name="Cavaletti L."/>
            <person name="Monciardini P."/>
        </authorList>
    </citation>
    <scope>NUCLEOTIDE SEQUENCE [LARGE SCALE GENOMIC DNA]</scope>
    <source>
        <strain evidence="6 7">SOSP1-30</strain>
    </source>
</reference>
<dbReference type="PANTHER" id="PTHR30563">
    <property type="entry name" value="DNA RECOMBINATION PROTEIN RMUC"/>
    <property type="match status" value="1"/>
</dbReference>
<sequence length="446" mass="50984">MPLESIPSSIVGIGLASILTIFLVLVLVICLLVLRRVQTMQSNIAQLYTAHISTQASIEHLQTTTQQDIQRLQATTQQDIQQLQATTQQDIKQLQIAQASTSTMVSTTQQETRIFLQEIQAIQTLMQEVRTLQHNSQAFMNNWQKETSQLSRALRTNYQQGVWGERELRQVVELAGMIQHCDFDLKPRLPNGKVPDLVIHMHNNRSIAVDAKAPSQAYIDAMSCEDEKTRAIKLQEYARTVRDRMNDLAKKEYWQELESSLSLVILFLPNEAMFRAALEFDLQLLDVATQKNVLLASPITLIALLKAIAHGWCQELRAQNVQQIIDQSKVLHKELEGWVRQWQSLRKAVNDVTTEFNRVATSYETNILPLIKELSVLDGTATFKEKTFSIKVLRNQVKLLEEESEREEARENISFSGMITRSLEKLKDTLTLNFPYQAKEQESEPL</sequence>
<evidence type="ECO:0008006" key="8">
    <source>
        <dbReference type="Google" id="ProtNLM"/>
    </source>
</evidence>
<dbReference type="Pfam" id="PF02646">
    <property type="entry name" value="RmuC"/>
    <property type="match status" value="1"/>
</dbReference>
<accession>A0ABQ3V2K7</accession>
<organism evidence="6 7">
    <name type="scientific">Ktedonobacter robiniae</name>
    <dbReference type="NCBI Taxonomy" id="2778365"/>
    <lineage>
        <taxon>Bacteria</taxon>
        <taxon>Bacillati</taxon>
        <taxon>Chloroflexota</taxon>
        <taxon>Ktedonobacteria</taxon>
        <taxon>Ktedonobacterales</taxon>
        <taxon>Ktedonobacteraceae</taxon>
        <taxon>Ktedonobacter</taxon>
    </lineage>
</organism>
<dbReference type="RefSeq" id="WP_201375420.1">
    <property type="nucleotide sequence ID" value="NZ_BNJG01000003.1"/>
</dbReference>
<keyword evidence="5" id="KW-1133">Transmembrane helix</keyword>
<feature type="transmembrane region" description="Helical" evidence="5">
    <location>
        <begin position="6"/>
        <end position="34"/>
    </location>
</feature>
<proteinExistence type="inferred from homology"/>
<keyword evidence="4" id="KW-0233">DNA recombination</keyword>
<protein>
    <recommendedName>
        <fullName evidence="8">DNA recombination protein RmuC</fullName>
    </recommendedName>
</protein>
<gene>
    <name evidence="6" type="ORF">KSB_76880</name>
</gene>
<name>A0ABQ3V2K7_9CHLR</name>
<evidence type="ECO:0000256" key="1">
    <source>
        <dbReference type="ARBA" id="ARBA00003416"/>
    </source>
</evidence>
<keyword evidence="5" id="KW-0472">Membrane</keyword>
<evidence type="ECO:0000313" key="7">
    <source>
        <dbReference type="Proteomes" id="UP000654345"/>
    </source>
</evidence>
<keyword evidence="3" id="KW-0175">Coiled coil</keyword>
<comment type="function">
    <text evidence="1">Involved in DNA recombination.</text>
</comment>
<comment type="caution">
    <text evidence="6">The sequence shown here is derived from an EMBL/GenBank/DDBJ whole genome shotgun (WGS) entry which is preliminary data.</text>
</comment>
<dbReference type="Proteomes" id="UP000654345">
    <property type="component" value="Unassembled WGS sequence"/>
</dbReference>
<dbReference type="PANTHER" id="PTHR30563:SF0">
    <property type="entry name" value="DNA RECOMBINATION PROTEIN RMUC"/>
    <property type="match status" value="1"/>
</dbReference>
<keyword evidence="7" id="KW-1185">Reference proteome</keyword>
<evidence type="ECO:0000313" key="6">
    <source>
        <dbReference type="EMBL" id="GHO59213.1"/>
    </source>
</evidence>